<proteinExistence type="inferred from homology"/>
<organism evidence="3 4">
    <name type="scientific">Owenia fusiformis</name>
    <name type="common">Polychaete worm</name>
    <dbReference type="NCBI Taxonomy" id="6347"/>
    <lineage>
        <taxon>Eukaryota</taxon>
        <taxon>Metazoa</taxon>
        <taxon>Spiralia</taxon>
        <taxon>Lophotrochozoa</taxon>
        <taxon>Annelida</taxon>
        <taxon>Polychaeta</taxon>
        <taxon>Sedentaria</taxon>
        <taxon>Canalipalpata</taxon>
        <taxon>Sabellida</taxon>
        <taxon>Oweniida</taxon>
        <taxon>Oweniidae</taxon>
        <taxon>Owenia</taxon>
    </lineage>
</organism>
<keyword evidence="4" id="KW-1185">Reference proteome</keyword>
<accession>A0A8J1UKC1</accession>
<dbReference type="SUPFAM" id="SSF53448">
    <property type="entry name" value="Nucleotide-diphospho-sugar transferases"/>
    <property type="match status" value="1"/>
</dbReference>
<dbReference type="EMBL" id="CAIIXF020000008">
    <property type="protein sequence ID" value="CAH1792819.1"/>
    <property type="molecule type" value="Genomic_DNA"/>
</dbReference>
<comment type="caution">
    <text evidence="3">The sequence shown here is derived from an EMBL/GenBank/DDBJ whole genome shotgun (WGS) entry which is preliminary data.</text>
</comment>
<protein>
    <submittedName>
        <fullName evidence="3">Uncharacterized protein</fullName>
    </submittedName>
</protein>
<gene>
    <name evidence="3" type="ORF">OFUS_LOCUS17744</name>
</gene>
<dbReference type="Proteomes" id="UP000749559">
    <property type="component" value="Unassembled WGS sequence"/>
</dbReference>
<evidence type="ECO:0000256" key="1">
    <source>
        <dbReference type="ARBA" id="ARBA00007033"/>
    </source>
</evidence>
<evidence type="ECO:0000313" key="4">
    <source>
        <dbReference type="Proteomes" id="UP000749559"/>
    </source>
</evidence>
<feature type="region of interest" description="Disordered" evidence="2">
    <location>
        <begin position="53"/>
        <end position="78"/>
    </location>
</feature>
<evidence type="ECO:0000313" key="3">
    <source>
        <dbReference type="EMBL" id="CAH1792819.1"/>
    </source>
</evidence>
<dbReference type="InterPro" id="IPR029044">
    <property type="entry name" value="Nucleotide-diphossugar_trans"/>
</dbReference>
<feature type="compositionally biased region" description="Basic and acidic residues" evidence="2">
    <location>
        <begin position="61"/>
        <end position="71"/>
    </location>
</feature>
<reference evidence="3" key="1">
    <citation type="submission" date="2022-03" db="EMBL/GenBank/DDBJ databases">
        <authorList>
            <person name="Martin C."/>
        </authorList>
    </citation>
    <scope>NUCLEOTIDE SEQUENCE</scope>
</reference>
<dbReference type="InterPro" id="IPR005069">
    <property type="entry name" value="Nucl-diP-sugar_transferase"/>
</dbReference>
<dbReference type="Pfam" id="PF03407">
    <property type="entry name" value="Nucleotid_trans"/>
    <property type="match status" value="1"/>
</dbReference>
<evidence type="ECO:0000256" key="2">
    <source>
        <dbReference type="SAM" id="MobiDB-lite"/>
    </source>
</evidence>
<comment type="similarity">
    <text evidence="1">Belongs to the glycosyltransferase 77 family.</text>
</comment>
<name>A0A8J1UKC1_OWEFU</name>
<sequence length="461" mass="53556">MDRGISETKLQIHLKSYKNNNSKSNNNNNNTSTKTATTMIKTTTATTKLTTMSTTMTTTKTKSDSRGKKNIDGNAGKNSYEKSLTSQLLDLRKILKENSVAKNKELIQYMNKRKKSYNYSQIFKNILCYPRTKSLINFEKLIVNIEKSLTRINSKYGPINFLYANADRLQELINWWLMAKFVAKMELNNLIVATDSTKLTPILSKLSINTVFIDTTITQTEIERIHKNIIWLYRIIFWRLLNSYGYDVLCFDTDAIVLNDPISHIEKNYPDASIVASMTNKAPKNVNHEWGFTLCMGLVLFRKEMNSQRSFWGFLDDMCTARLVHVVGDQRLINEVLIGEGIKWNVNYKEQQEKIDLGNILVTGKTTDGLIVKVLSPNDFCRLACHKGQTQYVWHKRTEHKNWLLKNDWEKLLTKVNDIRMLVNMTLYLDLKDYNIAITDLFDDERPKEKFKDFDRQRSSN</sequence>
<feature type="compositionally biased region" description="Low complexity" evidence="2">
    <location>
        <begin position="18"/>
        <end position="36"/>
    </location>
</feature>
<feature type="region of interest" description="Disordered" evidence="2">
    <location>
        <begin position="16"/>
        <end position="36"/>
    </location>
</feature>
<dbReference type="AlphaFoldDB" id="A0A8J1UKC1"/>